<protein>
    <submittedName>
        <fullName evidence="6">TetR family transcriptional regulator</fullName>
    </submittedName>
</protein>
<dbReference type="EMBL" id="BJOV01000003">
    <property type="protein sequence ID" value="GEE00881.1"/>
    <property type="molecule type" value="Genomic_DNA"/>
</dbReference>
<keyword evidence="7" id="KW-1185">Reference proteome</keyword>
<dbReference type="PRINTS" id="PR00455">
    <property type="entry name" value="HTHTETR"/>
</dbReference>
<evidence type="ECO:0000256" key="3">
    <source>
        <dbReference type="ARBA" id="ARBA00023163"/>
    </source>
</evidence>
<feature type="domain" description="HTH tetR-type" evidence="5">
    <location>
        <begin position="30"/>
        <end position="90"/>
    </location>
</feature>
<sequence>MAPHEVPAAETLIDRATRRAIDDPGVRPVDATRDKLIDAAFEQFCIDGIAHTSMEDVAKRAGTSRVTIYRKFESKDALVDEVIGRELRDYFDYFATAMAESETFADRIVIGFVTSVQRIWSNPLIKRLIDDDPALVPGLVGGGEGRNMYVVSAFVSAALRQEQHAGNLDPAVDPDLAAEMIARIAGSFVTTPSRLVDLDDAEQLADVARDYLLPMLRVSTHSMYPEPSTDAPRNSPE</sequence>
<reference evidence="7" key="1">
    <citation type="submission" date="2019-06" db="EMBL/GenBank/DDBJ databases">
        <title>Gordonia isolated from sludge of a wastewater treatment plant.</title>
        <authorList>
            <person name="Tamura T."/>
            <person name="Aoyama K."/>
            <person name="Kang Y."/>
            <person name="Saito S."/>
            <person name="Akiyama N."/>
            <person name="Yazawa K."/>
            <person name="Gonoi T."/>
            <person name="Mikami Y."/>
        </authorList>
    </citation>
    <scope>NUCLEOTIDE SEQUENCE [LARGE SCALE GENOMIC DNA]</scope>
    <source>
        <strain evidence="7">NBRC 107696</strain>
    </source>
</reference>
<evidence type="ECO:0000313" key="6">
    <source>
        <dbReference type="EMBL" id="GEE00881.1"/>
    </source>
</evidence>
<keyword evidence="2 4" id="KW-0238">DNA-binding</keyword>
<dbReference type="InterPro" id="IPR001647">
    <property type="entry name" value="HTH_TetR"/>
</dbReference>
<dbReference type="SUPFAM" id="SSF46689">
    <property type="entry name" value="Homeodomain-like"/>
    <property type="match status" value="1"/>
</dbReference>
<evidence type="ECO:0000259" key="5">
    <source>
        <dbReference type="PROSITE" id="PS50977"/>
    </source>
</evidence>
<keyword evidence="3" id="KW-0804">Transcription</keyword>
<evidence type="ECO:0000256" key="1">
    <source>
        <dbReference type="ARBA" id="ARBA00023015"/>
    </source>
</evidence>
<dbReference type="PROSITE" id="PS50977">
    <property type="entry name" value="HTH_TETR_2"/>
    <property type="match status" value="1"/>
</dbReference>
<dbReference type="InterPro" id="IPR050109">
    <property type="entry name" value="HTH-type_TetR-like_transc_reg"/>
</dbReference>
<dbReference type="SUPFAM" id="SSF48498">
    <property type="entry name" value="Tetracyclin repressor-like, C-terminal domain"/>
    <property type="match status" value="1"/>
</dbReference>
<dbReference type="Gene3D" id="1.10.357.10">
    <property type="entry name" value="Tetracycline Repressor, domain 2"/>
    <property type="match status" value="1"/>
</dbReference>
<dbReference type="PANTHER" id="PTHR30055">
    <property type="entry name" value="HTH-TYPE TRANSCRIPTIONAL REGULATOR RUTR"/>
    <property type="match status" value="1"/>
</dbReference>
<proteinExistence type="predicted"/>
<dbReference type="GO" id="GO:0000976">
    <property type="term" value="F:transcription cis-regulatory region binding"/>
    <property type="evidence" value="ECO:0007669"/>
    <property type="project" value="TreeGrafter"/>
</dbReference>
<dbReference type="PANTHER" id="PTHR30055:SF234">
    <property type="entry name" value="HTH-TYPE TRANSCRIPTIONAL REGULATOR BETI"/>
    <property type="match status" value="1"/>
</dbReference>
<keyword evidence="1" id="KW-0805">Transcription regulation</keyword>
<dbReference type="InterPro" id="IPR036271">
    <property type="entry name" value="Tet_transcr_reg_TetR-rel_C_sf"/>
</dbReference>
<dbReference type="AlphaFoldDB" id="A0A7I9V733"/>
<dbReference type="Pfam" id="PF00440">
    <property type="entry name" value="TetR_N"/>
    <property type="match status" value="1"/>
</dbReference>
<evidence type="ECO:0000256" key="4">
    <source>
        <dbReference type="PROSITE-ProRule" id="PRU00335"/>
    </source>
</evidence>
<evidence type="ECO:0000313" key="7">
    <source>
        <dbReference type="Proteomes" id="UP000444960"/>
    </source>
</evidence>
<comment type="caution">
    <text evidence="6">The sequence shown here is derived from an EMBL/GenBank/DDBJ whole genome shotgun (WGS) entry which is preliminary data.</text>
</comment>
<gene>
    <name evidence="6" type="ORF">nbrc107696_13270</name>
</gene>
<organism evidence="6 7">
    <name type="scientific">Gordonia spumicola</name>
    <dbReference type="NCBI Taxonomy" id="589161"/>
    <lineage>
        <taxon>Bacteria</taxon>
        <taxon>Bacillati</taxon>
        <taxon>Actinomycetota</taxon>
        <taxon>Actinomycetes</taxon>
        <taxon>Mycobacteriales</taxon>
        <taxon>Gordoniaceae</taxon>
        <taxon>Gordonia</taxon>
    </lineage>
</organism>
<feature type="DNA-binding region" description="H-T-H motif" evidence="4">
    <location>
        <begin position="53"/>
        <end position="72"/>
    </location>
</feature>
<dbReference type="InterPro" id="IPR009057">
    <property type="entry name" value="Homeodomain-like_sf"/>
</dbReference>
<dbReference type="RefSeq" id="WP_228461245.1">
    <property type="nucleotide sequence ID" value="NZ_BJOV01000003.1"/>
</dbReference>
<evidence type="ECO:0000256" key="2">
    <source>
        <dbReference type="ARBA" id="ARBA00023125"/>
    </source>
</evidence>
<dbReference type="GO" id="GO:0003700">
    <property type="term" value="F:DNA-binding transcription factor activity"/>
    <property type="evidence" value="ECO:0007669"/>
    <property type="project" value="TreeGrafter"/>
</dbReference>
<accession>A0A7I9V733</accession>
<name>A0A7I9V733_9ACTN</name>
<dbReference type="Proteomes" id="UP000444960">
    <property type="component" value="Unassembled WGS sequence"/>
</dbReference>